<protein>
    <submittedName>
        <fullName evidence="1">Uncharacterized protein</fullName>
    </submittedName>
</protein>
<gene>
    <name evidence="1" type="ORF">DSCA_41770</name>
</gene>
<dbReference type="AlphaFoldDB" id="A0A5K7Z086"/>
<dbReference type="RefSeq" id="WP_155318209.1">
    <property type="nucleotide sequence ID" value="NZ_AP021874.1"/>
</dbReference>
<evidence type="ECO:0000313" key="1">
    <source>
        <dbReference type="EMBL" id="BBO70247.1"/>
    </source>
</evidence>
<reference evidence="1 2" key="1">
    <citation type="submission" date="2019-11" db="EMBL/GenBank/DDBJ databases">
        <title>Comparative genomics of hydrocarbon-degrading Desulfosarcina strains.</title>
        <authorList>
            <person name="Watanabe M."/>
            <person name="Kojima H."/>
            <person name="Fukui M."/>
        </authorList>
    </citation>
    <scope>NUCLEOTIDE SEQUENCE [LARGE SCALE GENOMIC DNA]</scope>
    <source>
        <strain evidence="1 2">PL12</strain>
    </source>
</reference>
<proteinExistence type="predicted"/>
<dbReference type="OrthoDB" id="5494762at2"/>
<evidence type="ECO:0000313" key="2">
    <source>
        <dbReference type="Proteomes" id="UP000427906"/>
    </source>
</evidence>
<dbReference type="EMBL" id="AP021874">
    <property type="protein sequence ID" value="BBO70247.1"/>
    <property type="molecule type" value="Genomic_DNA"/>
</dbReference>
<name>A0A5K7Z086_9BACT</name>
<accession>A0A5K7Z086</accession>
<sequence>MPGARQPGVREAQNDDPEPLTYGRYFTAILNFCTADGWQRIVKAASRKLARPVVKSDLEHLSIFLEKHGAFYHPARLQVAVKNQRLSFVVNVAASRRGRRALTREAAALKTLEEQRPFGWFPRVYDLVCNDPPMVLGDWFDGFHEFHLTRRPDANGLAIVVWDGAADRRLLSEGQAGALYRNAAMILTACYDPVTSNQIFPWHHAAGDFVVRLEGEEASVKLITVRDYIPMTGSTGAPANETEILDALVVFFIQLSVRMRLDRLDGVKEVVWAPDSCLEPVMAGFFQGLDLTARINGFPEGFPEMFRHYISRHEAADLSASARRVAETVFDHRSEERRVAAGNLDSHMQMIYRRLSA</sequence>
<dbReference type="KEGG" id="dalk:DSCA_41770"/>
<dbReference type="Proteomes" id="UP000427906">
    <property type="component" value="Chromosome"/>
</dbReference>
<keyword evidence="2" id="KW-1185">Reference proteome</keyword>
<organism evidence="1 2">
    <name type="scientific">Desulfosarcina alkanivorans</name>
    <dbReference type="NCBI Taxonomy" id="571177"/>
    <lineage>
        <taxon>Bacteria</taxon>
        <taxon>Pseudomonadati</taxon>
        <taxon>Thermodesulfobacteriota</taxon>
        <taxon>Desulfobacteria</taxon>
        <taxon>Desulfobacterales</taxon>
        <taxon>Desulfosarcinaceae</taxon>
        <taxon>Desulfosarcina</taxon>
    </lineage>
</organism>